<dbReference type="InterPro" id="IPR023186">
    <property type="entry name" value="IUNH"/>
</dbReference>
<dbReference type="EMBL" id="JAXOVW010000256">
    <property type="protein sequence ID" value="MDZ5610797.1"/>
    <property type="molecule type" value="Genomic_DNA"/>
</dbReference>
<dbReference type="InterPro" id="IPR036452">
    <property type="entry name" value="Ribo_hydro-like"/>
</dbReference>
<dbReference type="EC" id="3.2.2.-" evidence="4"/>
<dbReference type="CDD" id="cd00455">
    <property type="entry name" value="nuc_hydro"/>
    <property type="match status" value="1"/>
</dbReference>
<keyword evidence="5" id="KW-1185">Reference proteome</keyword>
<keyword evidence="2 4" id="KW-0326">Glycosidase</keyword>
<evidence type="ECO:0000313" key="4">
    <source>
        <dbReference type="EMBL" id="MDZ5610797.1"/>
    </source>
</evidence>
<reference evidence="5" key="1">
    <citation type="submission" date="2023-11" db="EMBL/GenBank/DDBJ databases">
        <title>Genome Sequence of Bacillus pseudomycoides stain BUPM19.</title>
        <authorList>
            <person name="Farhat A."/>
        </authorList>
    </citation>
    <scope>NUCLEOTIDE SEQUENCE [LARGE SCALE GENOMIC DNA]</scope>
    <source>
        <strain evidence="5">BUPM19</strain>
    </source>
</reference>
<protein>
    <submittedName>
        <fullName evidence="4">Nucleoside hydrolase</fullName>
        <ecNumber evidence="4">3.2.2.-</ecNumber>
    </submittedName>
</protein>
<gene>
    <name evidence="4" type="ORF">U2I54_28425</name>
</gene>
<organism evidence="4 5">
    <name type="scientific">Bacillus bingmayongensis</name>
    <dbReference type="NCBI Taxonomy" id="1150157"/>
    <lineage>
        <taxon>Bacteria</taxon>
        <taxon>Bacillati</taxon>
        <taxon>Bacillota</taxon>
        <taxon>Bacilli</taxon>
        <taxon>Bacillales</taxon>
        <taxon>Bacillaceae</taxon>
        <taxon>Bacillus</taxon>
    </lineage>
</organism>
<dbReference type="InterPro" id="IPR001910">
    <property type="entry name" value="Inosine/uridine_hydrolase_dom"/>
</dbReference>
<proteinExistence type="predicted"/>
<name>A0ABU5K6F3_9BACI</name>
<sequence>MKKVLFFGDPGIDDCLAIIYGLLNPKIEIVGIVTSYGNVTKEQTTRNAVYLLQLAGRQDIPVISGATLPFFNGFTAYYPEIHGEEGLGPIQPPESVASIPIHDFSLILSIVEKYKGELTIVDVGRSTSLAIALNLWKEMMQSIKEIYIMSGVFLQPGNVTAVAEANAYGDPVSTQFVINQSKSLTMIPLNVTSSAILLPNEVDYIVEQTNVPFKSLIKPIYDYYYSAYKKLNSSIKGAPLHDVVAMSALVNPEFFQYMYRKVEVDVKSFRGQTVADFRSGAKATGVRIGLKLNQKLFINNFIETMTGKKRH</sequence>
<dbReference type="Proteomes" id="UP001291930">
    <property type="component" value="Unassembled WGS sequence"/>
</dbReference>
<dbReference type="Gene3D" id="3.90.245.10">
    <property type="entry name" value="Ribonucleoside hydrolase-like"/>
    <property type="match status" value="1"/>
</dbReference>
<dbReference type="SUPFAM" id="SSF53590">
    <property type="entry name" value="Nucleoside hydrolase"/>
    <property type="match status" value="1"/>
</dbReference>
<evidence type="ECO:0000256" key="1">
    <source>
        <dbReference type="ARBA" id="ARBA00022801"/>
    </source>
</evidence>
<dbReference type="Pfam" id="PF01156">
    <property type="entry name" value="IU_nuc_hydro"/>
    <property type="match status" value="1"/>
</dbReference>
<evidence type="ECO:0000313" key="5">
    <source>
        <dbReference type="Proteomes" id="UP001291930"/>
    </source>
</evidence>
<comment type="caution">
    <text evidence="4">The sequence shown here is derived from an EMBL/GenBank/DDBJ whole genome shotgun (WGS) entry which is preliminary data.</text>
</comment>
<dbReference type="RefSeq" id="WP_374219945.1">
    <property type="nucleotide sequence ID" value="NZ_JAXOVW010000256.1"/>
</dbReference>
<feature type="domain" description="Inosine/uridine-preferring nucleoside hydrolase" evidence="3">
    <location>
        <begin position="5"/>
        <end position="298"/>
    </location>
</feature>
<evidence type="ECO:0000256" key="2">
    <source>
        <dbReference type="ARBA" id="ARBA00023295"/>
    </source>
</evidence>
<accession>A0ABU5K6F3</accession>
<dbReference type="GO" id="GO:0016798">
    <property type="term" value="F:hydrolase activity, acting on glycosyl bonds"/>
    <property type="evidence" value="ECO:0007669"/>
    <property type="project" value="UniProtKB-KW"/>
</dbReference>
<dbReference type="PANTHER" id="PTHR12304:SF4">
    <property type="entry name" value="URIDINE NUCLEOSIDASE"/>
    <property type="match status" value="1"/>
</dbReference>
<keyword evidence="1 4" id="KW-0378">Hydrolase</keyword>
<evidence type="ECO:0000259" key="3">
    <source>
        <dbReference type="Pfam" id="PF01156"/>
    </source>
</evidence>
<dbReference type="PANTHER" id="PTHR12304">
    <property type="entry name" value="INOSINE-URIDINE PREFERRING NUCLEOSIDE HYDROLASE"/>
    <property type="match status" value="1"/>
</dbReference>